<dbReference type="Proteomes" id="UP001161691">
    <property type="component" value="Unassembled WGS sequence"/>
</dbReference>
<dbReference type="PROSITE" id="PS50088">
    <property type="entry name" value="ANK_REPEAT"/>
    <property type="match status" value="2"/>
</dbReference>
<reference evidence="4" key="1">
    <citation type="submission" date="2023-04" db="EMBL/GenBank/DDBJ databases">
        <title>Comparative genomic analysis of Cohnella hashimotonis sp. nov., isolated from the International Space Station.</title>
        <authorList>
            <person name="Venkateswaran K."/>
            <person name="Simpson A."/>
        </authorList>
    </citation>
    <scope>NUCLEOTIDE SEQUENCE</scope>
    <source>
        <strain evidence="4">F6_2S_P_1</strain>
    </source>
</reference>
<gene>
    <name evidence="4" type="ORF">KB449_29200</name>
</gene>
<dbReference type="Pfam" id="PF12796">
    <property type="entry name" value="Ank_2"/>
    <property type="match status" value="1"/>
</dbReference>
<dbReference type="PROSITE" id="PS50297">
    <property type="entry name" value="ANK_REP_REGION"/>
    <property type="match status" value="2"/>
</dbReference>
<accession>A0ABT6TR93</accession>
<dbReference type="SMART" id="SM00248">
    <property type="entry name" value="ANK"/>
    <property type="match status" value="7"/>
</dbReference>
<keyword evidence="5" id="KW-1185">Reference proteome</keyword>
<keyword evidence="2 3" id="KW-0040">ANK repeat</keyword>
<dbReference type="Gene3D" id="1.25.40.20">
    <property type="entry name" value="Ankyrin repeat-containing domain"/>
    <property type="match status" value="2"/>
</dbReference>
<dbReference type="Pfam" id="PF00023">
    <property type="entry name" value="Ank"/>
    <property type="match status" value="1"/>
</dbReference>
<dbReference type="RefSeq" id="WP_282911717.1">
    <property type="nucleotide sequence ID" value="NZ_JAGRPV010000001.1"/>
</dbReference>
<evidence type="ECO:0000313" key="4">
    <source>
        <dbReference type="EMBL" id="MDI4649051.1"/>
    </source>
</evidence>
<evidence type="ECO:0000256" key="3">
    <source>
        <dbReference type="PROSITE-ProRule" id="PRU00023"/>
    </source>
</evidence>
<dbReference type="InterPro" id="IPR036770">
    <property type="entry name" value="Ankyrin_rpt-contain_sf"/>
</dbReference>
<feature type="repeat" description="ANK" evidence="3">
    <location>
        <begin position="131"/>
        <end position="163"/>
    </location>
</feature>
<proteinExistence type="predicted"/>
<comment type="caution">
    <text evidence="4">The sequence shown here is derived from an EMBL/GenBank/DDBJ whole genome shotgun (WGS) entry which is preliminary data.</text>
</comment>
<evidence type="ECO:0000313" key="5">
    <source>
        <dbReference type="Proteomes" id="UP001161691"/>
    </source>
</evidence>
<evidence type="ECO:0000256" key="1">
    <source>
        <dbReference type="ARBA" id="ARBA00022737"/>
    </source>
</evidence>
<dbReference type="EMBL" id="JAGRPV010000001">
    <property type="protein sequence ID" value="MDI4649051.1"/>
    <property type="molecule type" value="Genomic_DNA"/>
</dbReference>
<dbReference type="PANTHER" id="PTHR24171">
    <property type="entry name" value="ANKYRIN REPEAT DOMAIN-CONTAINING PROTEIN 39-RELATED"/>
    <property type="match status" value="1"/>
</dbReference>
<protein>
    <submittedName>
        <fullName evidence="4">Ankyrin repeat domain-containing protein</fullName>
    </submittedName>
</protein>
<organism evidence="4 5">
    <name type="scientific">Cohnella hashimotonis</name>
    <dbReference type="NCBI Taxonomy" id="2826895"/>
    <lineage>
        <taxon>Bacteria</taxon>
        <taxon>Bacillati</taxon>
        <taxon>Bacillota</taxon>
        <taxon>Bacilli</taxon>
        <taxon>Bacillales</taxon>
        <taxon>Paenibacillaceae</taxon>
        <taxon>Cohnella</taxon>
    </lineage>
</organism>
<dbReference type="PRINTS" id="PR01415">
    <property type="entry name" value="ANKYRIN"/>
</dbReference>
<sequence>MNHLDQELLQAIKSVDYDKVKSIVESGVDLNAPSPGGTYLDWAWGGYREWDFEIVKLLIAYGADLNDKAYPSITSAARKGRIHEVQYLLDRGAQINAVSHVGTTALWHAAYNGDVKLAAFLIQNGMDLPSHGGRALGLAAFNGHLAFVKLLVEEGVDIDYQSFARHPDDSNTPLHSAACAGHVEVVRYLLERGADVRLKNHYGDRPYHVARFNKRHEIMELITGYEPKELHDLDKRIAELKKAKLPTAIIKDLAETRIRIELPDSKYFSYVEFCSLVEITEFQADDIKLISLLADADAYGATGMLVWIPCQKSLGSYDIEHQSLTIFRGVSWKKFFKSPGVFLDRLLDGEYEAESAV</sequence>
<keyword evidence="1" id="KW-0677">Repeat</keyword>
<dbReference type="PANTHER" id="PTHR24171:SF10">
    <property type="entry name" value="ANKYRIN REPEAT DOMAIN-CONTAINING PROTEIN 29-LIKE"/>
    <property type="match status" value="1"/>
</dbReference>
<dbReference type="SUPFAM" id="SSF48403">
    <property type="entry name" value="Ankyrin repeat"/>
    <property type="match status" value="1"/>
</dbReference>
<dbReference type="InterPro" id="IPR002110">
    <property type="entry name" value="Ankyrin_rpt"/>
</dbReference>
<evidence type="ECO:0000256" key="2">
    <source>
        <dbReference type="ARBA" id="ARBA00023043"/>
    </source>
</evidence>
<name>A0ABT6TR93_9BACL</name>
<feature type="repeat" description="ANK" evidence="3">
    <location>
        <begin position="169"/>
        <end position="201"/>
    </location>
</feature>